<gene>
    <name evidence="5" type="ORF">D9Q98_005730</name>
</gene>
<dbReference type="PANTHER" id="PTHR48051">
    <property type="match status" value="1"/>
</dbReference>
<dbReference type="Proteomes" id="UP001055712">
    <property type="component" value="Unassembled WGS sequence"/>
</dbReference>
<dbReference type="SMART" id="SM00369">
    <property type="entry name" value="LRR_TYP"/>
    <property type="match status" value="9"/>
</dbReference>
<dbReference type="EMBL" id="SIDB01000008">
    <property type="protein sequence ID" value="KAI3429644.1"/>
    <property type="molecule type" value="Genomic_DNA"/>
</dbReference>
<feature type="compositionally biased region" description="Basic and acidic residues" evidence="4">
    <location>
        <begin position="1"/>
        <end position="12"/>
    </location>
</feature>
<dbReference type="InterPro" id="IPR003591">
    <property type="entry name" value="Leu-rich_rpt_typical-subtyp"/>
</dbReference>
<comment type="caution">
    <text evidence="5">The sequence shown here is derived from an EMBL/GenBank/DDBJ whole genome shotgun (WGS) entry which is preliminary data.</text>
</comment>
<evidence type="ECO:0000256" key="3">
    <source>
        <dbReference type="ARBA" id="ARBA00022737"/>
    </source>
</evidence>
<dbReference type="Pfam" id="PF00560">
    <property type="entry name" value="LRR_1"/>
    <property type="match status" value="1"/>
</dbReference>
<feature type="region of interest" description="Disordered" evidence="4">
    <location>
        <begin position="1"/>
        <end position="29"/>
    </location>
</feature>
<evidence type="ECO:0000313" key="5">
    <source>
        <dbReference type="EMBL" id="KAI3429644.1"/>
    </source>
</evidence>
<accession>A0A9D4TMM5</accession>
<evidence type="ECO:0000256" key="1">
    <source>
        <dbReference type="ARBA" id="ARBA00004430"/>
    </source>
</evidence>
<dbReference type="SUPFAM" id="SSF52058">
    <property type="entry name" value="L domain-like"/>
    <property type="match status" value="1"/>
</dbReference>
<dbReference type="InterPro" id="IPR001611">
    <property type="entry name" value="Leu-rich_rpt"/>
</dbReference>
<comment type="subcellular location">
    <subcellularLocation>
        <location evidence="1">Cytoplasm</location>
        <location evidence="1">Cytoskeleton</location>
        <location evidence="1">Cilium axoneme</location>
    </subcellularLocation>
</comment>
<dbReference type="Gene3D" id="3.80.10.10">
    <property type="entry name" value="Ribonuclease Inhibitor"/>
    <property type="match status" value="4"/>
</dbReference>
<dbReference type="PANTHER" id="PTHR48051:SF1">
    <property type="entry name" value="RAS SUPPRESSOR PROTEIN 1"/>
    <property type="match status" value="1"/>
</dbReference>
<name>A0A9D4TMM5_CHLVU</name>
<dbReference type="SUPFAM" id="SSF52047">
    <property type="entry name" value="RNI-like"/>
    <property type="match status" value="1"/>
</dbReference>
<sequence>MASRCPEDERRAPPRPSGSTGAGPAARSTAAHAAGELALAVLAPAGPPQLTILGHLHQEDKMRLGSTCSSLRQASLTWFSEVFVHMFVIIDVASLAAWLERHPAWLHVRDLVNASDDAVEHKASEVEWNDTLTALPPAQVTSLAVRLQPELPTSVSTLTALTRLEFTANNGEDEELRGNLDTHLLRPLTRLRHLRLENCDLGVTAEELLSLPALAGLQVLQLPFCDLEQVPSALSALTHLTSLVLYNPIIMSAAPLATLWRLESLELDSCRFEAVPHQLSMLTALTRLNLHDNPRLVGGWQHLLPMRQLRELDLSWCYLTAIPQELSALTALTSLDLGFNRHMSDGWRHLSDGWQHLLPLRQLQDLSLHGCGLTAVPDQVSALTALTSLALSHNKLESGWQHLLPLRQLQGLNLSECGLTAVPQELSALTALNSMDLGGNKHLTSGWQHLLPLMRLRNLNFRFWGFTSVPEQVSALTALTRLNLSGNRLESGWQYLLPLLQLQDLNLSECRLTSVPEQVSAMTALACLNLTGNTLLVDGWQHLLPLRQLLDLSLRGCGVSAVPEQVSSLTALTCLNLSWNDHLCVGWQHLLPLKRLCKLNLMQVPFKRVPHALAARLHLLSSA</sequence>
<reference evidence="5" key="1">
    <citation type="journal article" date="2019" name="Plant J.">
        <title>Chlorella vulgaris genome assembly and annotation reveals the molecular basis for metabolic acclimation to high light conditions.</title>
        <authorList>
            <person name="Cecchin M."/>
            <person name="Marcolungo L."/>
            <person name="Rossato M."/>
            <person name="Girolomoni L."/>
            <person name="Cosentino E."/>
            <person name="Cuine S."/>
            <person name="Li-Beisson Y."/>
            <person name="Delledonne M."/>
            <person name="Ballottari M."/>
        </authorList>
    </citation>
    <scope>NUCLEOTIDE SEQUENCE</scope>
    <source>
        <strain evidence="5">211/11P</strain>
    </source>
</reference>
<evidence type="ECO:0000256" key="2">
    <source>
        <dbReference type="ARBA" id="ARBA00022614"/>
    </source>
</evidence>
<dbReference type="AlphaFoldDB" id="A0A9D4TMM5"/>
<protein>
    <submittedName>
        <fullName evidence="5">Uncharacterized protein</fullName>
    </submittedName>
</protein>
<evidence type="ECO:0000313" key="6">
    <source>
        <dbReference type="Proteomes" id="UP001055712"/>
    </source>
</evidence>
<keyword evidence="3" id="KW-0677">Repeat</keyword>
<dbReference type="InterPro" id="IPR050216">
    <property type="entry name" value="LRR_domain-containing"/>
</dbReference>
<dbReference type="GO" id="GO:0005930">
    <property type="term" value="C:axoneme"/>
    <property type="evidence" value="ECO:0007669"/>
    <property type="project" value="UniProtKB-SubCell"/>
</dbReference>
<keyword evidence="2" id="KW-0433">Leucine-rich repeat</keyword>
<keyword evidence="6" id="KW-1185">Reference proteome</keyword>
<evidence type="ECO:0000256" key="4">
    <source>
        <dbReference type="SAM" id="MobiDB-lite"/>
    </source>
</evidence>
<proteinExistence type="predicted"/>
<reference evidence="5" key="2">
    <citation type="submission" date="2020-11" db="EMBL/GenBank/DDBJ databases">
        <authorList>
            <person name="Cecchin M."/>
            <person name="Marcolungo L."/>
            <person name="Rossato M."/>
            <person name="Girolomoni L."/>
            <person name="Cosentino E."/>
            <person name="Cuine S."/>
            <person name="Li-Beisson Y."/>
            <person name="Delledonne M."/>
            <person name="Ballottari M."/>
        </authorList>
    </citation>
    <scope>NUCLEOTIDE SEQUENCE</scope>
    <source>
        <strain evidence="5">211/11P</strain>
        <tissue evidence="5">Whole cell</tissue>
    </source>
</reference>
<dbReference type="InterPro" id="IPR032675">
    <property type="entry name" value="LRR_dom_sf"/>
</dbReference>
<organism evidence="5 6">
    <name type="scientific">Chlorella vulgaris</name>
    <name type="common">Green alga</name>
    <dbReference type="NCBI Taxonomy" id="3077"/>
    <lineage>
        <taxon>Eukaryota</taxon>
        <taxon>Viridiplantae</taxon>
        <taxon>Chlorophyta</taxon>
        <taxon>core chlorophytes</taxon>
        <taxon>Trebouxiophyceae</taxon>
        <taxon>Chlorellales</taxon>
        <taxon>Chlorellaceae</taxon>
        <taxon>Chlorella clade</taxon>
        <taxon>Chlorella</taxon>
    </lineage>
</organism>